<reference evidence="5 6" key="1">
    <citation type="journal article" date="2020" name="Int. J. Syst. Evol. Microbiol.">
        <title>Paraburkholderia madseniana sp. nov., a phenolic acid-degrading bacterium isolated from acidic forest soil.</title>
        <authorList>
            <person name="Wilhelm R.C."/>
            <person name="Murphy S.J.L."/>
            <person name="Feriancek N.M."/>
            <person name="Karasz D.C."/>
            <person name="DeRito C.M."/>
            <person name="Newman J.D."/>
            <person name="Buckley D.H."/>
        </authorList>
    </citation>
    <scope>NUCLEOTIDE SEQUENCE [LARGE SCALE GENOMIC DNA]</scope>
    <source>
        <strain evidence="5 6">RP11</strain>
    </source>
</reference>
<evidence type="ECO:0000256" key="2">
    <source>
        <dbReference type="ARBA" id="ARBA00023125"/>
    </source>
</evidence>
<dbReference type="RefSeq" id="WP_154567622.1">
    <property type="nucleotide sequence ID" value="NZ_VOSW01000187.1"/>
</dbReference>
<dbReference type="InterPro" id="IPR047930">
    <property type="entry name" value="Transpos_IS6"/>
</dbReference>
<protein>
    <submittedName>
        <fullName evidence="5">IS6 family transposase</fullName>
    </submittedName>
</protein>
<dbReference type="GO" id="GO:0003677">
    <property type="term" value="F:DNA binding"/>
    <property type="evidence" value="ECO:0007669"/>
    <property type="project" value="UniProtKB-KW"/>
</dbReference>
<dbReference type="NCBIfam" id="NF033587">
    <property type="entry name" value="transpos_IS6"/>
    <property type="match status" value="1"/>
</dbReference>
<dbReference type="PANTHER" id="PTHR35528:SF3">
    <property type="entry name" value="BLL1675 PROTEIN"/>
    <property type="match status" value="1"/>
</dbReference>
<name>A0A6N6VYV8_9BURK</name>
<dbReference type="PANTHER" id="PTHR35528">
    <property type="entry name" value="BLL1675 PROTEIN"/>
    <property type="match status" value="1"/>
</dbReference>
<evidence type="ECO:0000259" key="4">
    <source>
        <dbReference type="Pfam" id="PF13610"/>
    </source>
</evidence>
<keyword evidence="1" id="KW-0815">Transposition</keyword>
<dbReference type="Proteomes" id="UP000463700">
    <property type="component" value="Unassembled WGS sequence"/>
</dbReference>
<dbReference type="GO" id="GO:0032196">
    <property type="term" value="P:transposition"/>
    <property type="evidence" value="ECO:0007669"/>
    <property type="project" value="UniProtKB-KW"/>
</dbReference>
<dbReference type="GO" id="GO:0006310">
    <property type="term" value="P:DNA recombination"/>
    <property type="evidence" value="ECO:0007669"/>
    <property type="project" value="UniProtKB-KW"/>
</dbReference>
<dbReference type="Pfam" id="PF13610">
    <property type="entry name" value="DDE_Tnp_IS240"/>
    <property type="match status" value="1"/>
</dbReference>
<keyword evidence="3" id="KW-0233">DNA recombination</keyword>
<accession>A0A6N6VYV8</accession>
<dbReference type="EMBL" id="VOSW01000187">
    <property type="protein sequence ID" value="KAE8753625.1"/>
    <property type="molecule type" value="Genomic_DNA"/>
</dbReference>
<evidence type="ECO:0000256" key="1">
    <source>
        <dbReference type="ARBA" id="ARBA00022578"/>
    </source>
</evidence>
<dbReference type="OrthoDB" id="4315389at2"/>
<evidence type="ECO:0000256" key="3">
    <source>
        <dbReference type="ARBA" id="ARBA00023172"/>
    </source>
</evidence>
<dbReference type="AlphaFoldDB" id="A0A6N6VYV8"/>
<dbReference type="InterPro" id="IPR052183">
    <property type="entry name" value="IS_Transposase"/>
</dbReference>
<organism evidence="5 6">
    <name type="scientific">Paraburkholderia madseniana</name>
    <dbReference type="NCBI Taxonomy" id="2599607"/>
    <lineage>
        <taxon>Bacteria</taxon>
        <taxon>Pseudomonadati</taxon>
        <taxon>Pseudomonadota</taxon>
        <taxon>Betaproteobacteria</taxon>
        <taxon>Burkholderiales</taxon>
        <taxon>Burkholderiaceae</taxon>
        <taxon>Paraburkholderia</taxon>
    </lineage>
</organism>
<evidence type="ECO:0000313" key="6">
    <source>
        <dbReference type="Proteomes" id="UP000463700"/>
    </source>
</evidence>
<sequence>MSKGKGLEGLFDGRHFDREIIVLCVRWYLRYKLSLRDLVEMMAERGLSLAHTTIMRWVKRLTPEFVKRWNRFGIPTGRSRRVDETYLKIRGKWVYLYRAVDRAGQTVDFMLRAKRDVSAAKAFFSKAIKHQGQPPETITLDGYAASHRAVREMIADALLPDGTHVRSSKYLNNVIEQDHRNIKSRTNVMLGFKRFRCAKTTISGIELMHRIRKGQFNLRTLGLKDTAVPAVWNAILFNK</sequence>
<dbReference type="InterPro" id="IPR032874">
    <property type="entry name" value="DDE_dom"/>
</dbReference>
<proteinExistence type="predicted"/>
<gene>
    <name evidence="5" type="ORF">FSO04_44130</name>
</gene>
<feature type="domain" description="DDE" evidence="4">
    <location>
        <begin position="79"/>
        <end position="215"/>
    </location>
</feature>
<comment type="caution">
    <text evidence="5">The sequence shown here is derived from an EMBL/GenBank/DDBJ whole genome shotgun (WGS) entry which is preliminary data.</text>
</comment>
<evidence type="ECO:0000313" key="5">
    <source>
        <dbReference type="EMBL" id="KAE8753625.1"/>
    </source>
</evidence>
<keyword evidence="2" id="KW-0238">DNA-binding</keyword>